<dbReference type="SUPFAM" id="SSF53822">
    <property type="entry name" value="Periplasmic binding protein-like I"/>
    <property type="match status" value="5"/>
</dbReference>
<dbReference type="FunFam" id="3.40.50.2300:FF:000145">
    <property type="entry name" value="Glutamate receptor, metabotropic"/>
    <property type="match status" value="1"/>
</dbReference>
<evidence type="ECO:0000256" key="3">
    <source>
        <dbReference type="ARBA" id="ARBA00022989"/>
    </source>
</evidence>
<keyword evidence="9" id="KW-1185">Reference proteome</keyword>
<feature type="transmembrane region" description="Helical" evidence="7">
    <location>
        <begin position="2491"/>
        <end position="2518"/>
    </location>
</feature>
<evidence type="ECO:0000256" key="4">
    <source>
        <dbReference type="ARBA" id="ARBA00023136"/>
    </source>
</evidence>
<dbReference type="InterPro" id="IPR001828">
    <property type="entry name" value="ANF_lig-bd_rcpt"/>
</dbReference>
<dbReference type="InterPro" id="IPR028082">
    <property type="entry name" value="Peripla_BP_I"/>
</dbReference>
<dbReference type="GO" id="GO:0004930">
    <property type="term" value="F:G protein-coupled receptor activity"/>
    <property type="evidence" value="ECO:0007669"/>
    <property type="project" value="InterPro"/>
</dbReference>
<evidence type="ECO:0000256" key="1">
    <source>
        <dbReference type="ARBA" id="ARBA00004141"/>
    </source>
</evidence>
<dbReference type="InterPro" id="IPR017978">
    <property type="entry name" value="GPCR_3_C"/>
</dbReference>
<dbReference type="GO" id="GO:0016020">
    <property type="term" value="C:membrane"/>
    <property type="evidence" value="ECO:0007669"/>
    <property type="project" value="UniProtKB-SubCell"/>
</dbReference>
<dbReference type="Pfam" id="PF00003">
    <property type="entry name" value="7tm_3"/>
    <property type="match status" value="1"/>
</dbReference>
<dbReference type="Proteomes" id="UP000515154">
    <property type="component" value="Unplaced"/>
</dbReference>
<keyword evidence="4 7" id="KW-0472">Membrane</keyword>
<keyword evidence="2 7" id="KW-0812">Transmembrane</keyword>
<feature type="transmembrane region" description="Helical" evidence="7">
    <location>
        <begin position="2682"/>
        <end position="2704"/>
    </location>
</feature>
<sequence length="2781" mass="312529">MQAYEAIRWTLDLLNKKGEYFNGQYLTDSYVPGVLLGMVAKDYCDQPSHVNVVLQEAISKIDTENCNLPAGRRQTESKMFLGVIGASSDTATVELAEYTTQHKIPLVTYIASTSRLSDGNKYPYIVRTVPAEKPLLSVLVEVLERLNWIFVTVVYTDDPDTIAAFMQLRERMSERNLCLTAAISTPSQDLSTASMEKVLSQVKAAGSKGVIYLGSELVANKLFHVANTSPEAADLQWIVTDSLSLANDYTNNTYIRGMVAVLTGTRFIVEFEDHWKRINESNPSNENPWIKEWYMTRNKCKFPGVLHSPFNFYPDCVLPSEEEKRIHFSQDQYVEPAVHAVFTYARALKTAQKKLCGNVAGICPALLNLDSKDFAEQYLKKVQFTYKTDERISSLASDRYAPYQKAKHLSFDKNGEIISPEFGVWNYNRMLNKNFRFRNVGSYSDGRLSLDTSKVFMFSPNRTTELSSLPTSLCPNATCQPCLGSFVDIKYFFRNGDVILTSFFSLHSKGDLPFSCGLFTTDSAQMQYLEAVLYAIDNLKRLFPSLLPGVKLGTLILDDCSSSSSAISQVSDLQHGRLMVVDSLTRSPLQPRTISGYLGLSDTWLTVPLAETMDRLERPFVGYTAMGYQMKPSTNEFPFYLNPLQLHSTLMRVLSQFLRNVGWKYIQVLYSDDSYGENGRMELIKEAAKYGICVVASHSVDKLQKSTELINALRRNPNAKPVVVLVNSKESIRRILESIRAEAAGGKFTFIGLDSWGTSDQIVKGFETEADGTLIFRYKTAAIAGFQNYLDSLDVQNHAHNPWFIEWFQDMFKCALTSADVAKHGQLCSATFVKSKITSSPWFELDPRALFVTDAVYAFAHGLDSSLREVCGQNYTGVCSKFLTSRDSGEILVKNIKAAKFRDENQHFFSFDKNGFGNIPFEIFNYNSKKYDLVGDYSLISQRFSLNENSLKLFGGASVTSVRPSCKGKCISCQYMSNEQPTMFIPGDLLIAAMFDIHSADQSPFVCGPMRIYGGFQNTEAFAFALDWVNRGLLSDVSLNDITLGGIAFDGCSTPARAKSITLNFNHGLLNTSKLEIPDVKISHTMGWFSYDSGSTKDMALIAQDFNVPIISPGATSPDLLNKQRFTTFFRTIPSDQRTLQAMADLVKELGFTYVITLNAPDVGNRDARDEFHRLAGLRDVCIAASYEFITDGTYKDIIYHIVRSSTRVVVVFSEPDHHITALLKAKQTSLAAQDIIFLSSRPWYGKVKVPTSVYEKSIMFQTKFPILQEFKSWLQQKTPSNSKNQYNPWFHEYFEIYYGCFLGTNCTISDSLVDNRFEQNHQVVPTINAVFSLAKGIQMTLQQKCGVSYKGICDKYLTDLDTRQTIMSNMDRMALTTINGSSFRFTNREVEGVVEISYVNNGVIRNMAEYSGKSLDYLTDKNRLINDYRLVPSTCITSCSKCEQASKTDNQFVFSSGDFTVVGLFDIHKKGPTPFSCGAINDEQGYQLVEAFNYAVDYVNSNKGIFANILQGVTIGSLAVDVCQSPSKAGNIVTNLQNKNAHLFDNSTNTFIDPADFQVYVGPFDSESSLRVADILTKLGIPQISYGATSAELSGDRYPFFSRTVPSDSKQARAFVSFLKRYQIKYVQLISTEDTIGRYGRQEFAKVAFENKICITQNISLPRNEFLTQVDAEVAINKLAFQDETTVVVLFVTNPRRLLVSAEKNYNSTSRYLFMATDKWGADPDMLQDLDKLLSKRQIVIFDVETADLPDFDKYLDTKSTRTNNNKNWFNEYYEELYSCTTTSNTSSRFPTTCSGTSYRTLPIAPKYIQDPYVLFVVNAVFAAAIGIHGALQEVCGRNYDIICQRFISSDQRPVIQRNILSSQFIDPGLQPFYYMKGSDDSIRGYHIYEPVDTKQYINIGSYNETDNLKLDYRYNVGWSSSCSAASCPKCVFPPSEPTHYMTMTSPNDLNLVAIFDIHFADDKEFNQCGKLNTASGFQHALAFFYAIRNVNQNTRNRLASSLQLGGVALDTCSLPVTLGQDVYSLLTGSIKCRKNGINEVIFPPASIVGFVPKASSNAVPIADMLRDYDIMTLSPSATTTKLSDRSIYPHFLRTVPPDDLQAKVMMDILKKMQWTYVSSVYSDNEYGLSAIETFLKAADNDTAVCATKIISMPLNATHKEAKDIVERLNREAGARAVVLFVKDNQIRLLLQAAKDLDLVNRFVWIGSDTWGSNMYVVGNGLQETAAGAITIQIRSKVLKGFMEYMKQLTLEKHDGIPDDWFYDFYQDIHKCRLLFTDRAKNYDRICTRNETITDDKIQQDAFLFHTVLAVEMIAIGLNNIKECRQDTTVTVASCLALQTNKSALIYDNVRKSPWIDLHLSDKDIPSNFSFKFTEAGYGDIGYDIMNYRFNIYKNEYEYVKIGSWADSLSLNILDYRGPEYADIAIIPLSRCPVGSTCNCLNAKAEKVQQSTPQSDLLTSGKDKIYIDPETGAFVNLRSLPSIGERFTSVWGTIATTLAALGAFFSFCLFCYFILFYPFRGGTTILGFTLIIAITGLYLMVIPFVAHATPEVCSIRRVFLGFFYALAYAVLVVKLLDAYRNIDKEELKYKNLAQPCALLLITLFIVAIQLMIAIQWLILQPPEVVNVPVAGALYPRCAPHDFSDESLVISFVFVMFLLFISVLIASATWNNPNNCYESQWILGMVLLSIPVWVIWCLIATLSSYNVRDIAVAGGILVNATILLVIGPLYRLRLMKKDKDMQPSEKDDYYLYDSGINDDDVFYGNGYNTGPRIRDYPAYPQ</sequence>
<evidence type="ECO:0000313" key="11">
    <source>
        <dbReference type="RefSeq" id="XP_036355798.1"/>
    </source>
</evidence>
<dbReference type="KEGG" id="osn:115230999"/>
<evidence type="ECO:0000256" key="5">
    <source>
        <dbReference type="ARBA" id="ARBA00023170"/>
    </source>
</evidence>
<gene>
    <name evidence="10 11" type="primary">LOC115230999</name>
</gene>
<dbReference type="RefSeq" id="XP_036355798.1">
    <property type="nucleotide sequence ID" value="XM_036499905.1"/>
</dbReference>
<dbReference type="CDD" id="cd13953">
    <property type="entry name" value="7tm_classC_mGluR-like"/>
    <property type="match status" value="1"/>
</dbReference>
<accession>A0A7E6ELV4</accession>
<feature type="transmembrane region" description="Helical" evidence="7">
    <location>
        <begin position="2710"/>
        <end position="2732"/>
    </location>
</feature>
<evidence type="ECO:0000313" key="9">
    <source>
        <dbReference type="Proteomes" id="UP000515154"/>
    </source>
</evidence>
<keyword evidence="3 7" id="KW-1133">Transmembrane helix</keyword>
<evidence type="ECO:0000256" key="6">
    <source>
        <dbReference type="ARBA" id="ARBA00023180"/>
    </source>
</evidence>
<feature type="transmembrane region" description="Helical" evidence="7">
    <location>
        <begin position="2598"/>
        <end position="2619"/>
    </location>
</feature>
<feature type="domain" description="G-protein coupled receptors family 3 profile" evidence="8">
    <location>
        <begin position="2520"/>
        <end position="2724"/>
    </location>
</feature>
<protein>
    <submittedName>
        <fullName evidence="10 11">Uncharacterized protein LOC115230999</fullName>
    </submittedName>
</protein>
<evidence type="ECO:0000256" key="2">
    <source>
        <dbReference type="ARBA" id="ARBA00022692"/>
    </source>
</evidence>
<keyword evidence="5" id="KW-0675">Receptor</keyword>
<feature type="transmembrane region" description="Helical" evidence="7">
    <location>
        <begin position="2649"/>
        <end position="2670"/>
    </location>
</feature>
<dbReference type="Pfam" id="PF01094">
    <property type="entry name" value="ANF_receptor"/>
    <property type="match status" value="5"/>
</dbReference>
<evidence type="ECO:0000259" key="8">
    <source>
        <dbReference type="PROSITE" id="PS50259"/>
    </source>
</evidence>
<name>A0A7E6ELV4_9MOLL</name>
<evidence type="ECO:0000256" key="7">
    <source>
        <dbReference type="SAM" id="Phobius"/>
    </source>
</evidence>
<feature type="transmembrane region" description="Helical" evidence="7">
    <location>
        <begin position="2559"/>
        <end position="2577"/>
    </location>
</feature>
<feature type="transmembrane region" description="Helical" evidence="7">
    <location>
        <begin position="2525"/>
        <end position="2547"/>
    </location>
</feature>
<dbReference type="PANTHER" id="PTHR24060">
    <property type="entry name" value="METABOTROPIC GLUTAMATE RECEPTOR"/>
    <property type="match status" value="1"/>
</dbReference>
<dbReference type="RefSeq" id="XP_036355797.1">
    <property type="nucleotide sequence ID" value="XM_036499904.1"/>
</dbReference>
<dbReference type="CDD" id="cd06350">
    <property type="entry name" value="PBP1_GPCR_family_C-like"/>
    <property type="match status" value="2"/>
</dbReference>
<dbReference type="InterPro" id="IPR050726">
    <property type="entry name" value="mGluR"/>
</dbReference>
<dbReference type="PROSITE" id="PS50259">
    <property type="entry name" value="G_PROTEIN_RECEP_F3_4"/>
    <property type="match status" value="1"/>
</dbReference>
<dbReference type="InterPro" id="IPR000337">
    <property type="entry name" value="GPCR_3"/>
</dbReference>
<comment type="subcellular location">
    <subcellularLocation>
        <location evidence="1">Membrane</location>
        <topology evidence="1">Multi-pass membrane protein</topology>
    </subcellularLocation>
</comment>
<keyword evidence="6" id="KW-0325">Glycoprotein</keyword>
<organism evidence="9 10">
    <name type="scientific">Octopus sinensis</name>
    <name type="common">East Asian common octopus</name>
    <dbReference type="NCBI Taxonomy" id="2607531"/>
    <lineage>
        <taxon>Eukaryota</taxon>
        <taxon>Metazoa</taxon>
        <taxon>Spiralia</taxon>
        <taxon>Lophotrochozoa</taxon>
        <taxon>Mollusca</taxon>
        <taxon>Cephalopoda</taxon>
        <taxon>Coleoidea</taxon>
        <taxon>Octopodiformes</taxon>
        <taxon>Octopoda</taxon>
        <taxon>Incirrata</taxon>
        <taxon>Octopodidae</taxon>
        <taxon>Octopus</taxon>
    </lineage>
</organism>
<proteinExistence type="predicted"/>
<dbReference type="PRINTS" id="PR00248">
    <property type="entry name" value="GPCRMGR"/>
</dbReference>
<evidence type="ECO:0000313" key="10">
    <source>
        <dbReference type="RefSeq" id="XP_036355797.1"/>
    </source>
</evidence>
<reference evidence="10 11" key="1">
    <citation type="submission" date="2025-08" db="UniProtKB">
        <authorList>
            <consortium name="RefSeq"/>
        </authorList>
    </citation>
    <scope>IDENTIFICATION</scope>
</reference>
<dbReference type="Gene3D" id="3.40.50.2300">
    <property type="match status" value="10"/>
</dbReference>